<proteinExistence type="predicted"/>
<gene>
    <name evidence="2" type="primary">spoIIIAC</name>
    <name evidence="2" type="ORF">SSCH_630031</name>
</gene>
<evidence type="ECO:0000256" key="1">
    <source>
        <dbReference type="SAM" id="Phobius"/>
    </source>
</evidence>
<name>A0A0B7MNR8_9FIRM</name>
<protein>
    <submittedName>
        <fullName evidence="2">Stage III sporulation protein AC</fullName>
    </submittedName>
</protein>
<evidence type="ECO:0000313" key="3">
    <source>
        <dbReference type="Proteomes" id="UP000046155"/>
    </source>
</evidence>
<dbReference type="InterPro" id="IPR025664">
    <property type="entry name" value="Spore_III_AC/AD"/>
</dbReference>
<feature type="transmembrane region" description="Helical" evidence="1">
    <location>
        <begin position="9"/>
        <end position="27"/>
    </location>
</feature>
<organism evidence="2 3">
    <name type="scientific">Syntrophaceticus schinkii</name>
    <dbReference type="NCBI Taxonomy" id="499207"/>
    <lineage>
        <taxon>Bacteria</taxon>
        <taxon>Bacillati</taxon>
        <taxon>Bacillota</taxon>
        <taxon>Clostridia</taxon>
        <taxon>Thermoanaerobacterales</taxon>
        <taxon>Thermoanaerobacterales Family III. Incertae Sedis</taxon>
        <taxon>Syntrophaceticus</taxon>
    </lineage>
</organism>
<keyword evidence="1" id="KW-0472">Membrane</keyword>
<keyword evidence="1" id="KW-1133">Transmembrane helix</keyword>
<dbReference type="Proteomes" id="UP000046155">
    <property type="component" value="Unassembled WGS sequence"/>
</dbReference>
<keyword evidence="3" id="KW-1185">Reference proteome</keyword>
<reference evidence="3" key="1">
    <citation type="submission" date="2015-01" db="EMBL/GenBank/DDBJ databases">
        <authorList>
            <person name="Manzoor Shahid"/>
            <person name="Zubair Saima"/>
        </authorList>
    </citation>
    <scope>NUCLEOTIDE SEQUENCE [LARGE SCALE GENOMIC DNA]</scope>
    <source>
        <strain evidence="3">Sp3</strain>
    </source>
</reference>
<accession>A0A0B7MNR8</accession>
<keyword evidence="1" id="KW-0812">Transmembrane</keyword>
<dbReference type="EMBL" id="CDRZ01000262">
    <property type="protein sequence ID" value="CEO89893.1"/>
    <property type="molecule type" value="Genomic_DNA"/>
</dbReference>
<evidence type="ECO:0000313" key="2">
    <source>
        <dbReference type="EMBL" id="CEO89893.1"/>
    </source>
</evidence>
<feature type="transmembrane region" description="Helical" evidence="1">
    <location>
        <begin position="39"/>
        <end position="59"/>
    </location>
</feature>
<sequence>MCRKMDVDIIFKIAGLGILISVLNIILKQAEKEEQAQMLTLAGVVVVLIMVVQLINELFHVVRSVFHLF</sequence>
<dbReference type="InterPro" id="IPR009570">
    <property type="entry name" value="Spore_III_AC"/>
</dbReference>
<dbReference type="Pfam" id="PF06686">
    <property type="entry name" value="SpoIIIAC"/>
    <property type="match status" value="1"/>
</dbReference>
<dbReference type="AlphaFoldDB" id="A0A0B7MNR8"/>
<dbReference type="NCBIfam" id="TIGR02848">
    <property type="entry name" value="spore_III_AC"/>
    <property type="match status" value="1"/>
</dbReference>